<proteinExistence type="predicted"/>
<protein>
    <submittedName>
        <fullName evidence="1">Uncharacterized protein</fullName>
    </submittedName>
</protein>
<dbReference type="AlphaFoldDB" id="A0A5B7H7P0"/>
<keyword evidence="2" id="KW-1185">Reference proteome</keyword>
<evidence type="ECO:0000313" key="2">
    <source>
        <dbReference type="Proteomes" id="UP000324222"/>
    </source>
</evidence>
<evidence type="ECO:0000313" key="1">
    <source>
        <dbReference type="EMBL" id="MPC64804.1"/>
    </source>
</evidence>
<organism evidence="1 2">
    <name type="scientific">Portunus trituberculatus</name>
    <name type="common">Swimming crab</name>
    <name type="synonym">Neptunus trituberculatus</name>
    <dbReference type="NCBI Taxonomy" id="210409"/>
    <lineage>
        <taxon>Eukaryota</taxon>
        <taxon>Metazoa</taxon>
        <taxon>Ecdysozoa</taxon>
        <taxon>Arthropoda</taxon>
        <taxon>Crustacea</taxon>
        <taxon>Multicrustacea</taxon>
        <taxon>Malacostraca</taxon>
        <taxon>Eumalacostraca</taxon>
        <taxon>Eucarida</taxon>
        <taxon>Decapoda</taxon>
        <taxon>Pleocyemata</taxon>
        <taxon>Brachyura</taxon>
        <taxon>Eubrachyura</taxon>
        <taxon>Portunoidea</taxon>
        <taxon>Portunidae</taxon>
        <taxon>Portuninae</taxon>
        <taxon>Portunus</taxon>
    </lineage>
</organism>
<name>A0A5B7H7P0_PORTR</name>
<dbReference type="Proteomes" id="UP000324222">
    <property type="component" value="Unassembled WGS sequence"/>
</dbReference>
<reference evidence="1 2" key="1">
    <citation type="submission" date="2019-05" db="EMBL/GenBank/DDBJ databases">
        <title>Another draft genome of Portunus trituberculatus and its Hox gene families provides insights of decapod evolution.</title>
        <authorList>
            <person name="Jeong J.-H."/>
            <person name="Song I."/>
            <person name="Kim S."/>
            <person name="Choi T."/>
            <person name="Kim D."/>
            <person name="Ryu S."/>
            <person name="Kim W."/>
        </authorList>
    </citation>
    <scope>NUCLEOTIDE SEQUENCE [LARGE SCALE GENOMIC DNA]</scope>
    <source>
        <tissue evidence="1">Muscle</tissue>
    </source>
</reference>
<gene>
    <name evidence="1" type="ORF">E2C01_058926</name>
</gene>
<sequence length="87" mass="9925">MKVLTVDHPLLECREVRCPPRGQQEREQCAVVSTGAYKVYQQQEELVIAWQGQGIIISSQCPPNIQVYLRRDEISVPSAHPGYVMWS</sequence>
<dbReference type="EMBL" id="VSRR010022608">
    <property type="protein sequence ID" value="MPC64804.1"/>
    <property type="molecule type" value="Genomic_DNA"/>
</dbReference>
<accession>A0A5B7H7P0</accession>
<comment type="caution">
    <text evidence="1">The sequence shown here is derived from an EMBL/GenBank/DDBJ whole genome shotgun (WGS) entry which is preliminary data.</text>
</comment>